<dbReference type="Proteomes" id="UP000037460">
    <property type="component" value="Unassembled WGS sequence"/>
</dbReference>
<keyword evidence="5" id="KW-1185">Reference proteome</keyword>
<proteinExistence type="predicted"/>
<dbReference type="GO" id="GO:0005509">
    <property type="term" value="F:calcium ion binding"/>
    <property type="evidence" value="ECO:0007669"/>
    <property type="project" value="InterPro"/>
</dbReference>
<dbReference type="SUPFAM" id="SSF47473">
    <property type="entry name" value="EF-hand"/>
    <property type="match status" value="1"/>
</dbReference>
<evidence type="ECO:0000256" key="1">
    <source>
        <dbReference type="ARBA" id="ARBA00022737"/>
    </source>
</evidence>
<gene>
    <name evidence="4" type="ORF">Ctob_008602</name>
</gene>
<dbReference type="OrthoDB" id="26525at2759"/>
<feature type="domain" description="EF-hand" evidence="3">
    <location>
        <begin position="45"/>
        <end position="80"/>
    </location>
</feature>
<dbReference type="Gene3D" id="1.10.238.10">
    <property type="entry name" value="EF-hand"/>
    <property type="match status" value="1"/>
</dbReference>
<feature type="domain" description="EF-hand" evidence="3">
    <location>
        <begin position="84"/>
        <end position="119"/>
    </location>
</feature>
<dbReference type="InterPro" id="IPR011992">
    <property type="entry name" value="EF-hand-dom_pair"/>
</dbReference>
<evidence type="ECO:0000313" key="5">
    <source>
        <dbReference type="Proteomes" id="UP000037460"/>
    </source>
</evidence>
<dbReference type="SMART" id="SM00054">
    <property type="entry name" value="EFh"/>
    <property type="match status" value="2"/>
</dbReference>
<reference evidence="5" key="1">
    <citation type="journal article" date="2015" name="PLoS Genet.">
        <title>Genome Sequence and Transcriptome Analyses of Chrysochromulina tobin: Metabolic Tools for Enhanced Algal Fitness in the Prominent Order Prymnesiales (Haptophyceae).</title>
        <authorList>
            <person name="Hovde B.T."/>
            <person name="Deodato C.R."/>
            <person name="Hunsperger H.M."/>
            <person name="Ryken S.A."/>
            <person name="Yost W."/>
            <person name="Jha R.K."/>
            <person name="Patterson J."/>
            <person name="Monnat R.J. Jr."/>
            <person name="Barlow S.B."/>
            <person name="Starkenburg S.R."/>
            <person name="Cattolico R.A."/>
        </authorList>
    </citation>
    <scope>NUCLEOTIDE SEQUENCE</scope>
    <source>
        <strain evidence="5">CCMP291</strain>
    </source>
</reference>
<dbReference type="PANTHER" id="PTHR23050">
    <property type="entry name" value="CALCIUM BINDING PROTEIN"/>
    <property type="match status" value="1"/>
</dbReference>
<protein>
    <submittedName>
        <fullName evidence="4">Calmodulin cam1</fullName>
    </submittedName>
</protein>
<name>A0A0M0K7J7_9EUKA</name>
<dbReference type="PROSITE" id="PS50222">
    <property type="entry name" value="EF_HAND_2"/>
    <property type="match status" value="2"/>
</dbReference>
<dbReference type="InterPro" id="IPR018247">
    <property type="entry name" value="EF_Hand_1_Ca_BS"/>
</dbReference>
<dbReference type="AlphaFoldDB" id="A0A0M0K7J7"/>
<accession>A0A0M0K7J7</accession>
<dbReference type="InterPro" id="IPR002048">
    <property type="entry name" value="EF_hand_dom"/>
</dbReference>
<comment type="caution">
    <text evidence="4">The sequence shown here is derived from an EMBL/GenBank/DDBJ whole genome shotgun (WGS) entry which is preliminary data.</text>
</comment>
<dbReference type="EMBL" id="JWZX01001181">
    <property type="protein sequence ID" value="KOO34552.1"/>
    <property type="molecule type" value="Genomic_DNA"/>
</dbReference>
<evidence type="ECO:0000259" key="3">
    <source>
        <dbReference type="PROSITE" id="PS50222"/>
    </source>
</evidence>
<dbReference type="Pfam" id="PF13499">
    <property type="entry name" value="EF-hand_7"/>
    <property type="match status" value="1"/>
</dbReference>
<dbReference type="CDD" id="cd00051">
    <property type="entry name" value="EFh"/>
    <property type="match status" value="1"/>
</dbReference>
<dbReference type="PROSITE" id="PS00018">
    <property type="entry name" value="EF_HAND_1"/>
    <property type="match status" value="2"/>
</dbReference>
<evidence type="ECO:0000256" key="2">
    <source>
        <dbReference type="ARBA" id="ARBA00022837"/>
    </source>
</evidence>
<dbReference type="InterPro" id="IPR050145">
    <property type="entry name" value="Centrin_CML-like"/>
</dbReference>
<evidence type="ECO:0000313" key="4">
    <source>
        <dbReference type="EMBL" id="KOO34552.1"/>
    </source>
</evidence>
<sequence>MDVDSSGVWGKRKVAVISGCMENQLSEDSGDGGVMTNALLKVIRRKIAKLREAFRQFDVDDSGTLSADELAQLLTRGTSSGTPLSAEDAQEIIDDFDTDGDGVLSLDELARAWVEITGGDEEVEEHEVVPGQHVTLSWPGGCDPSKFPFPF</sequence>
<organism evidence="4 5">
    <name type="scientific">Chrysochromulina tobinii</name>
    <dbReference type="NCBI Taxonomy" id="1460289"/>
    <lineage>
        <taxon>Eukaryota</taxon>
        <taxon>Haptista</taxon>
        <taxon>Haptophyta</taxon>
        <taxon>Prymnesiophyceae</taxon>
        <taxon>Prymnesiales</taxon>
        <taxon>Chrysochromulinaceae</taxon>
        <taxon>Chrysochromulina</taxon>
    </lineage>
</organism>
<keyword evidence="1" id="KW-0677">Repeat</keyword>
<keyword evidence="2" id="KW-0106">Calcium</keyword>